<dbReference type="RefSeq" id="WP_045849878.1">
    <property type="nucleotide sequence ID" value="NZ_FTLX01000003.1"/>
</dbReference>
<dbReference type="STRING" id="1017273.SAMN05443094_103474"/>
<evidence type="ECO:0000313" key="4">
    <source>
        <dbReference type="EMBL" id="SIQ73668.1"/>
    </source>
</evidence>
<proteinExistence type="predicted"/>
<evidence type="ECO:0000313" key="3">
    <source>
        <dbReference type="EMBL" id="OXS78714.1"/>
    </source>
</evidence>
<organism evidence="4 5">
    <name type="scientific">Domibacillus enclensis</name>
    <dbReference type="NCBI Taxonomy" id="1017273"/>
    <lineage>
        <taxon>Bacteria</taxon>
        <taxon>Bacillati</taxon>
        <taxon>Bacillota</taxon>
        <taxon>Bacilli</taxon>
        <taxon>Bacillales</taxon>
        <taxon>Bacillaceae</taxon>
        <taxon>Domibacillus</taxon>
    </lineage>
</organism>
<accession>A0A1N6V782</accession>
<dbReference type="Pfam" id="PF22522">
    <property type="entry name" value="DUF6998"/>
    <property type="match status" value="1"/>
</dbReference>
<dbReference type="EMBL" id="MWSK01000003">
    <property type="protein sequence ID" value="OXS78714.1"/>
    <property type="molecule type" value="Genomic_DNA"/>
</dbReference>
<evidence type="ECO:0000313" key="5">
    <source>
        <dbReference type="Proteomes" id="UP000186385"/>
    </source>
</evidence>
<feature type="domain" description="DUF7225" evidence="2">
    <location>
        <begin position="3"/>
        <end position="93"/>
    </location>
</feature>
<protein>
    <submittedName>
        <fullName evidence="4">Uncharacterized protein</fullName>
    </submittedName>
</protein>
<dbReference type="AlphaFoldDB" id="A0A1N6V782"/>
<dbReference type="Pfam" id="PF23870">
    <property type="entry name" value="DUF7225"/>
    <property type="match status" value="1"/>
</dbReference>
<dbReference type="OrthoDB" id="7221045at2"/>
<reference evidence="6" key="2">
    <citation type="submission" date="2017-03" db="EMBL/GenBank/DDBJ databases">
        <title>Bacillus sp. V-88(T) DSM27956, whole genome shotgun sequencing project.</title>
        <authorList>
            <person name="Dastager S.G."/>
            <person name="Neurgaonkar P.S."/>
            <person name="Dharne M.S."/>
        </authorList>
    </citation>
    <scope>NUCLEOTIDE SEQUENCE [LARGE SCALE GENOMIC DNA]</scope>
    <source>
        <strain evidence="6">DSM 25145</strain>
    </source>
</reference>
<reference evidence="4 5" key="1">
    <citation type="submission" date="2017-01" db="EMBL/GenBank/DDBJ databases">
        <authorList>
            <person name="Mah S.A."/>
            <person name="Swanson W.J."/>
            <person name="Moy G.W."/>
            <person name="Vacquier V.D."/>
        </authorList>
    </citation>
    <scope>NUCLEOTIDE SEQUENCE [LARGE SCALE GENOMIC DNA]</scope>
    <source>
        <strain evidence="4 5">NIO-1016</strain>
    </source>
</reference>
<gene>
    <name evidence="3" type="ORF">B1B05_08990</name>
    <name evidence="4" type="ORF">SAMN05443094_103474</name>
</gene>
<dbReference type="EMBL" id="FTLX01000003">
    <property type="protein sequence ID" value="SIQ73668.1"/>
    <property type="molecule type" value="Genomic_DNA"/>
</dbReference>
<evidence type="ECO:0000313" key="6">
    <source>
        <dbReference type="Proteomes" id="UP000215545"/>
    </source>
</evidence>
<reference evidence="3" key="3">
    <citation type="submission" date="2017-03" db="EMBL/GenBank/DDBJ databases">
        <authorList>
            <person name="Dastager S.G."/>
            <person name="Neurgaonkar P.S."/>
            <person name="Dharne M.S."/>
        </authorList>
    </citation>
    <scope>NUCLEOTIDE SEQUENCE</scope>
    <source>
        <strain evidence="3">DSM 25145</strain>
    </source>
</reference>
<sequence>MADRVGNIVKSSEVKKVLLETFGTKPSSVLLSDYCYNRYNAGISFKQHLFVYMGRNAYKYIGERAPYTGFIFQKPKNEMKEHIVGEWINGQYSLFEKPVRVGAKDSESIESISREHLEKLYEEYFDILTFEMAALQCKPTELRHLIGRLGEFYCALQTDGELARETNQHGFDVVSNGRKISVKTTAQITGFIPINQNTFHLADDFFIVQYTNHDFHLLFYRPKEEVPIARKYEKTYEVDIHRLKNGNMS</sequence>
<dbReference type="InterPro" id="IPR054267">
    <property type="entry name" value="DUF6998"/>
</dbReference>
<dbReference type="InterPro" id="IPR055649">
    <property type="entry name" value="DUF7225"/>
</dbReference>
<feature type="domain" description="DUF6998" evidence="1">
    <location>
        <begin position="140"/>
        <end position="190"/>
    </location>
</feature>
<evidence type="ECO:0000259" key="1">
    <source>
        <dbReference type="Pfam" id="PF22522"/>
    </source>
</evidence>
<dbReference type="Proteomes" id="UP000186385">
    <property type="component" value="Unassembled WGS sequence"/>
</dbReference>
<dbReference type="Proteomes" id="UP000215545">
    <property type="component" value="Unassembled WGS sequence"/>
</dbReference>
<keyword evidence="6" id="KW-1185">Reference proteome</keyword>
<name>A0A1N6V782_9BACI</name>
<evidence type="ECO:0000259" key="2">
    <source>
        <dbReference type="Pfam" id="PF23870"/>
    </source>
</evidence>